<proteinExistence type="predicted"/>
<accession>A0A5S4XD72</accession>
<name>A0A5S4XD72_9BRAD</name>
<evidence type="ECO:0000313" key="2">
    <source>
        <dbReference type="Proteomes" id="UP000324853"/>
    </source>
</evidence>
<comment type="caution">
    <text evidence="1">The sequence shown here is derived from an EMBL/GenBank/DDBJ whole genome shotgun (WGS) entry which is preliminary data.</text>
</comment>
<dbReference type="RefSeq" id="WP_148749566.1">
    <property type="nucleotide sequence ID" value="NZ_VSSR01000008.1"/>
</dbReference>
<dbReference type="AlphaFoldDB" id="A0A5S4XD72"/>
<protein>
    <submittedName>
        <fullName evidence="1">Uncharacterized protein</fullName>
    </submittedName>
</protein>
<gene>
    <name evidence="1" type="ORF">FXB38_04490</name>
</gene>
<reference evidence="1 2" key="1">
    <citation type="submission" date="2019-08" db="EMBL/GenBank/DDBJ databases">
        <title>Bradyrhizobium hipponensis sp. nov., a rhizobium isolated from a Lupinus angustifolius root nodule in Tunisia.</title>
        <authorList>
            <person name="Off K."/>
            <person name="Rejili M."/>
            <person name="Mars M."/>
            <person name="Brachmann A."/>
            <person name="Marin M."/>
        </authorList>
    </citation>
    <scope>NUCLEOTIDE SEQUENCE [LARGE SCALE GENOMIC DNA]</scope>
    <source>
        <strain evidence="1 2">CTAW11</strain>
    </source>
</reference>
<dbReference type="Proteomes" id="UP000324853">
    <property type="component" value="Unassembled WGS sequence"/>
</dbReference>
<sequence length="144" mass="16137">MRLVLTPTGFEPFDAEAQDFHRDLCSGEPFAAHVIEIEALHDRDMVEHRRIMGTINAIAKALHTTPEKVRAELLVATGNFQLLGELLGTSVVAINSMSRTAMKDHELHLFWSEAREVIISKLLPKITDVAERERLTEVISLQPA</sequence>
<evidence type="ECO:0000313" key="1">
    <source>
        <dbReference type="EMBL" id="TYL87388.1"/>
    </source>
</evidence>
<organism evidence="1 2">
    <name type="scientific">Bradyrhizobium cytisi</name>
    <dbReference type="NCBI Taxonomy" id="515489"/>
    <lineage>
        <taxon>Bacteria</taxon>
        <taxon>Pseudomonadati</taxon>
        <taxon>Pseudomonadota</taxon>
        <taxon>Alphaproteobacteria</taxon>
        <taxon>Hyphomicrobiales</taxon>
        <taxon>Nitrobacteraceae</taxon>
        <taxon>Bradyrhizobium</taxon>
    </lineage>
</organism>
<dbReference type="EMBL" id="VSSR01000008">
    <property type="protein sequence ID" value="TYL87388.1"/>
    <property type="molecule type" value="Genomic_DNA"/>
</dbReference>
<keyword evidence="2" id="KW-1185">Reference proteome</keyword>
<dbReference type="OrthoDB" id="8233176at2"/>